<dbReference type="PANTHER" id="PTHR42852:SF6">
    <property type="entry name" value="THIOL:DISULFIDE INTERCHANGE PROTEIN DSBE"/>
    <property type="match status" value="1"/>
</dbReference>
<dbReference type="SUPFAM" id="SSF52833">
    <property type="entry name" value="Thioredoxin-like"/>
    <property type="match status" value="1"/>
</dbReference>
<dbReference type="GO" id="GO:0015036">
    <property type="term" value="F:disulfide oxidoreductase activity"/>
    <property type="evidence" value="ECO:0007669"/>
    <property type="project" value="UniProtKB-ARBA"/>
</dbReference>
<evidence type="ECO:0000259" key="5">
    <source>
        <dbReference type="PROSITE" id="PS51352"/>
    </source>
</evidence>
<dbReference type="PROSITE" id="PS00194">
    <property type="entry name" value="THIOREDOXIN_1"/>
    <property type="match status" value="1"/>
</dbReference>
<keyword evidence="4" id="KW-0676">Redox-active center</keyword>
<dbReference type="EMBL" id="JAAKZF010000082">
    <property type="protein sequence ID" value="NGO55154.1"/>
    <property type="molecule type" value="Genomic_DNA"/>
</dbReference>
<protein>
    <submittedName>
        <fullName evidence="6">TlpA family protein disulfide reductase</fullName>
    </submittedName>
</protein>
<dbReference type="GO" id="GO:0017004">
    <property type="term" value="P:cytochrome complex assembly"/>
    <property type="evidence" value="ECO:0007669"/>
    <property type="project" value="UniProtKB-KW"/>
</dbReference>
<dbReference type="Gene3D" id="3.40.30.10">
    <property type="entry name" value="Glutaredoxin"/>
    <property type="match status" value="1"/>
</dbReference>
<keyword evidence="3" id="KW-1015">Disulfide bond</keyword>
<keyword evidence="7" id="KW-1185">Reference proteome</keyword>
<reference evidence="6 7" key="1">
    <citation type="submission" date="2020-02" db="EMBL/GenBank/DDBJ databases">
        <title>Genome sequence of strain CCNWXJ40-4.</title>
        <authorList>
            <person name="Gao J."/>
            <person name="Sun J."/>
        </authorList>
    </citation>
    <scope>NUCLEOTIDE SEQUENCE [LARGE SCALE GENOMIC DNA]</scope>
    <source>
        <strain evidence="6 7">CCNWXJ 40-4</strain>
    </source>
</reference>
<comment type="subcellular location">
    <subcellularLocation>
        <location evidence="1">Cell envelope</location>
    </subcellularLocation>
</comment>
<dbReference type="Pfam" id="PF08534">
    <property type="entry name" value="Redoxin"/>
    <property type="match status" value="1"/>
</dbReference>
<evidence type="ECO:0000256" key="2">
    <source>
        <dbReference type="ARBA" id="ARBA00022748"/>
    </source>
</evidence>
<evidence type="ECO:0000313" key="6">
    <source>
        <dbReference type="EMBL" id="NGO55154.1"/>
    </source>
</evidence>
<dbReference type="PANTHER" id="PTHR42852">
    <property type="entry name" value="THIOL:DISULFIDE INTERCHANGE PROTEIN DSBE"/>
    <property type="match status" value="1"/>
</dbReference>
<evidence type="ECO:0000256" key="4">
    <source>
        <dbReference type="ARBA" id="ARBA00023284"/>
    </source>
</evidence>
<dbReference type="InterPro" id="IPR013740">
    <property type="entry name" value="Redoxin"/>
</dbReference>
<dbReference type="InterPro" id="IPR017937">
    <property type="entry name" value="Thioredoxin_CS"/>
</dbReference>
<gene>
    <name evidence="6" type="ORF">G6N73_29400</name>
</gene>
<keyword evidence="2" id="KW-0201">Cytochrome c-type biogenesis</keyword>
<sequence length="208" mass="21869">MRTGVLPAVIIAAAGAAGLAAAGAYQYFVATQLNEAVVSNPPAPTSPEAEKSGRAFVMHETPQAVPELSFVDGEGLEMSLADFRGKTILLNIWATWCVPCREEMPALDRLQAKLGGSEFEVVPLSIDRKGLPAVEAFYQELGLKALGIYVDASSKAVGKLGAVGIPTTLLINPDGLEAGRLVGPAEWDGPEIIEILEQQLKKTAGEAD</sequence>
<evidence type="ECO:0000256" key="3">
    <source>
        <dbReference type="ARBA" id="ARBA00023157"/>
    </source>
</evidence>
<dbReference type="PROSITE" id="PS51352">
    <property type="entry name" value="THIOREDOXIN_2"/>
    <property type="match status" value="1"/>
</dbReference>
<feature type="domain" description="Thioredoxin" evidence="5">
    <location>
        <begin position="59"/>
        <end position="201"/>
    </location>
</feature>
<dbReference type="GO" id="GO:0030313">
    <property type="term" value="C:cell envelope"/>
    <property type="evidence" value="ECO:0007669"/>
    <property type="project" value="UniProtKB-SubCell"/>
</dbReference>
<accession>A0A6G4WKK3</accession>
<dbReference type="AlphaFoldDB" id="A0A6G4WKK3"/>
<proteinExistence type="predicted"/>
<comment type="caution">
    <text evidence="6">The sequence shown here is derived from an EMBL/GenBank/DDBJ whole genome shotgun (WGS) entry which is preliminary data.</text>
</comment>
<name>A0A6G4WKK3_9HYPH</name>
<dbReference type="CDD" id="cd02966">
    <property type="entry name" value="TlpA_like_family"/>
    <property type="match status" value="1"/>
</dbReference>
<dbReference type="InterPro" id="IPR036249">
    <property type="entry name" value="Thioredoxin-like_sf"/>
</dbReference>
<organism evidence="6 7">
    <name type="scientific">Allomesorhizobium camelthorni</name>
    <dbReference type="NCBI Taxonomy" id="475069"/>
    <lineage>
        <taxon>Bacteria</taxon>
        <taxon>Pseudomonadati</taxon>
        <taxon>Pseudomonadota</taxon>
        <taxon>Alphaproteobacteria</taxon>
        <taxon>Hyphomicrobiales</taxon>
        <taxon>Phyllobacteriaceae</taxon>
        <taxon>Allomesorhizobium</taxon>
    </lineage>
</organism>
<dbReference type="InterPro" id="IPR013766">
    <property type="entry name" value="Thioredoxin_domain"/>
</dbReference>
<dbReference type="Proteomes" id="UP001642900">
    <property type="component" value="Unassembled WGS sequence"/>
</dbReference>
<evidence type="ECO:0000313" key="7">
    <source>
        <dbReference type="Proteomes" id="UP001642900"/>
    </source>
</evidence>
<evidence type="ECO:0000256" key="1">
    <source>
        <dbReference type="ARBA" id="ARBA00004196"/>
    </source>
</evidence>
<dbReference type="InterPro" id="IPR050553">
    <property type="entry name" value="Thioredoxin_ResA/DsbE_sf"/>
</dbReference>